<accession>A0A378YF15</accession>
<keyword evidence="2" id="KW-0472">Membrane</keyword>
<dbReference type="Proteomes" id="UP000254573">
    <property type="component" value="Unassembled WGS sequence"/>
</dbReference>
<proteinExistence type="predicted"/>
<feature type="transmembrane region" description="Helical" evidence="2">
    <location>
        <begin position="23"/>
        <end position="45"/>
    </location>
</feature>
<gene>
    <name evidence="3" type="ORF">NCTC13160_00766</name>
</gene>
<evidence type="ECO:0000256" key="2">
    <source>
        <dbReference type="SAM" id="Phobius"/>
    </source>
</evidence>
<organism evidence="3 4">
    <name type="scientific">Pandoraea pnomenusa</name>
    <dbReference type="NCBI Taxonomy" id="93220"/>
    <lineage>
        <taxon>Bacteria</taxon>
        <taxon>Pseudomonadati</taxon>
        <taxon>Pseudomonadota</taxon>
        <taxon>Betaproteobacteria</taxon>
        <taxon>Burkholderiales</taxon>
        <taxon>Burkholderiaceae</taxon>
        <taxon>Pandoraea</taxon>
    </lineage>
</organism>
<evidence type="ECO:0000313" key="4">
    <source>
        <dbReference type="Proteomes" id="UP000254573"/>
    </source>
</evidence>
<dbReference type="RefSeq" id="WP_023595668.1">
    <property type="nucleotide sequence ID" value="NC_023018.2"/>
</dbReference>
<reference evidence="3 4" key="1">
    <citation type="submission" date="2018-06" db="EMBL/GenBank/DDBJ databases">
        <authorList>
            <consortium name="Pathogen Informatics"/>
            <person name="Doyle S."/>
        </authorList>
    </citation>
    <scope>NUCLEOTIDE SEQUENCE [LARGE SCALE GENOMIC DNA]</scope>
    <source>
        <strain evidence="3 4">NCTC13160</strain>
    </source>
</reference>
<evidence type="ECO:0000256" key="1">
    <source>
        <dbReference type="SAM" id="MobiDB-lite"/>
    </source>
</evidence>
<dbReference type="OrthoDB" id="8565731at2"/>
<dbReference type="GeneID" id="57199254"/>
<sequence>MFIVILGWLYVIAMVAITAPSAWLGVMIFLGGGVAPVALWLYIAGSRIRRSRAMRRSDAGGVALTPSASDAGAASPGASPAAGTSPERDLN</sequence>
<name>A0A378YF15_9BURK</name>
<keyword evidence="2" id="KW-0812">Transmembrane</keyword>
<protein>
    <submittedName>
        <fullName evidence="3">Uncharacterized protein</fullName>
    </submittedName>
</protein>
<dbReference type="KEGG" id="prb:X636_24660"/>
<dbReference type="KEGG" id="ppnm:LV28_03890"/>
<feature type="region of interest" description="Disordered" evidence="1">
    <location>
        <begin position="52"/>
        <end position="91"/>
    </location>
</feature>
<evidence type="ECO:0000313" key="3">
    <source>
        <dbReference type="EMBL" id="SUA75303.1"/>
    </source>
</evidence>
<dbReference type="EMBL" id="UGSG01000001">
    <property type="protein sequence ID" value="SUA75303.1"/>
    <property type="molecule type" value="Genomic_DNA"/>
</dbReference>
<feature type="compositionally biased region" description="Low complexity" evidence="1">
    <location>
        <begin position="66"/>
        <end position="85"/>
    </location>
</feature>
<dbReference type="AlphaFoldDB" id="A0A378YF15"/>
<keyword evidence="2" id="KW-1133">Transmembrane helix</keyword>